<evidence type="ECO:0000313" key="2">
    <source>
        <dbReference type="EMBL" id="SDD71296.1"/>
    </source>
</evidence>
<gene>
    <name evidence="2" type="ORF">SAMN05216174_11633</name>
</gene>
<dbReference type="STRING" id="1271860.SAMN05216174_11633"/>
<dbReference type="AlphaFoldDB" id="A0A1G6X1W0"/>
<keyword evidence="1" id="KW-0812">Transmembrane</keyword>
<feature type="transmembrane region" description="Helical" evidence="1">
    <location>
        <begin position="6"/>
        <end position="24"/>
    </location>
</feature>
<proteinExistence type="predicted"/>
<organism evidence="2 3">
    <name type="scientific">Actinokineospora iranica</name>
    <dbReference type="NCBI Taxonomy" id="1271860"/>
    <lineage>
        <taxon>Bacteria</taxon>
        <taxon>Bacillati</taxon>
        <taxon>Actinomycetota</taxon>
        <taxon>Actinomycetes</taxon>
        <taxon>Pseudonocardiales</taxon>
        <taxon>Pseudonocardiaceae</taxon>
        <taxon>Actinokineospora</taxon>
    </lineage>
</organism>
<dbReference type="RefSeq" id="WP_091455837.1">
    <property type="nucleotide sequence ID" value="NZ_FMZZ01000016.1"/>
</dbReference>
<protein>
    <recommendedName>
        <fullName evidence="4">Secreted protein</fullName>
    </recommendedName>
</protein>
<evidence type="ECO:0000313" key="3">
    <source>
        <dbReference type="Proteomes" id="UP000199501"/>
    </source>
</evidence>
<dbReference type="EMBL" id="FMZZ01000016">
    <property type="protein sequence ID" value="SDD71296.1"/>
    <property type="molecule type" value="Genomic_DNA"/>
</dbReference>
<dbReference type="Proteomes" id="UP000199501">
    <property type="component" value="Unassembled WGS sequence"/>
</dbReference>
<accession>A0A1G6X1W0</accession>
<dbReference type="OrthoDB" id="7502542at2"/>
<keyword evidence="1" id="KW-0472">Membrane</keyword>
<keyword evidence="1" id="KW-1133">Transmembrane helix</keyword>
<keyword evidence="3" id="KW-1185">Reference proteome</keyword>
<evidence type="ECO:0000256" key="1">
    <source>
        <dbReference type="SAM" id="Phobius"/>
    </source>
</evidence>
<name>A0A1G6X1W0_9PSEU</name>
<evidence type="ECO:0008006" key="4">
    <source>
        <dbReference type="Google" id="ProtNLM"/>
    </source>
</evidence>
<reference evidence="3" key="1">
    <citation type="submission" date="2016-10" db="EMBL/GenBank/DDBJ databases">
        <authorList>
            <person name="Varghese N."/>
            <person name="Submissions S."/>
        </authorList>
    </citation>
    <scope>NUCLEOTIDE SEQUENCE [LARGE SCALE GENOMIC DNA]</scope>
    <source>
        <strain evidence="3">IBRC-M 10403</strain>
    </source>
</reference>
<sequence>MSTAAIIGIAVAVVVVLVVIAFAVRRQSYRKHLRERFGPEYDRTVRARPRRAAEQELADREKRHERLEIKPLSSSARERYLQQWALVQEQFVDHPSEAVKDADRLVAAVMAERGYPADSEPEQRFADLSVRHSHTVEQYRIAHQVKCRQDRSQVSTEELREAIVRYRSLFEELVNEDAGHAVG</sequence>